<comment type="similarity">
    <text evidence="3 12">Belongs to the glycosyltransferase 2 family. OpgH subfamily.</text>
</comment>
<gene>
    <name evidence="12" type="primary">opgH</name>
    <name evidence="14" type="ORF">CJD38_01045</name>
</gene>
<feature type="transmembrane region" description="Helical" evidence="12">
    <location>
        <begin position="550"/>
        <end position="571"/>
    </location>
</feature>
<dbReference type="GO" id="GO:0005886">
    <property type="term" value="C:plasma membrane"/>
    <property type="evidence" value="ECO:0007669"/>
    <property type="project" value="UniProtKB-SubCell"/>
</dbReference>
<name>A0A2T5MJI7_9GAMM</name>
<evidence type="ECO:0000256" key="9">
    <source>
        <dbReference type="ARBA" id="ARBA00022692"/>
    </source>
</evidence>
<dbReference type="RefSeq" id="WP_107938450.1">
    <property type="nucleotide sequence ID" value="NZ_QANS01000001.1"/>
</dbReference>
<keyword evidence="11 12" id="KW-0472">Membrane</keyword>
<evidence type="ECO:0000256" key="11">
    <source>
        <dbReference type="ARBA" id="ARBA00023136"/>
    </source>
</evidence>
<evidence type="ECO:0000256" key="5">
    <source>
        <dbReference type="ARBA" id="ARBA00022475"/>
    </source>
</evidence>
<evidence type="ECO:0000256" key="1">
    <source>
        <dbReference type="ARBA" id="ARBA00004429"/>
    </source>
</evidence>
<comment type="caution">
    <text evidence="14">The sequence shown here is derived from an EMBL/GenBank/DDBJ whole genome shotgun (WGS) entry which is preliminary data.</text>
</comment>
<evidence type="ECO:0000256" key="7">
    <source>
        <dbReference type="ARBA" id="ARBA00022676"/>
    </source>
</evidence>
<evidence type="ECO:0000256" key="4">
    <source>
        <dbReference type="ARBA" id="ARBA00020585"/>
    </source>
</evidence>
<keyword evidence="7 12" id="KW-0328">Glycosyltransferase</keyword>
<dbReference type="InterPro" id="IPR023725">
    <property type="entry name" value="Glucans_biosynth_gluTrFase_H"/>
</dbReference>
<feature type="transmembrane region" description="Helical" evidence="12">
    <location>
        <begin position="465"/>
        <end position="487"/>
    </location>
</feature>
<dbReference type="EMBL" id="QANS01000001">
    <property type="protein sequence ID" value="PTU32743.1"/>
    <property type="molecule type" value="Genomic_DNA"/>
</dbReference>
<dbReference type="Gene3D" id="3.90.550.10">
    <property type="entry name" value="Spore Coat Polysaccharide Biosynthesis Protein SpsA, Chain A"/>
    <property type="match status" value="1"/>
</dbReference>
<protein>
    <recommendedName>
        <fullName evidence="4 12">Glucans biosynthesis glucosyltransferase H</fullName>
        <ecNumber evidence="12">2.4.1.-</ecNumber>
    </recommendedName>
</protein>
<reference evidence="14 15" key="1">
    <citation type="submission" date="2018-04" db="EMBL/GenBank/DDBJ databases">
        <title>Novel species isolated from glacier.</title>
        <authorList>
            <person name="Liu Q."/>
            <person name="Xin Y.-H."/>
        </authorList>
    </citation>
    <scope>NUCLEOTIDE SEQUENCE [LARGE SCALE GENOMIC DNA]</scope>
    <source>
        <strain evidence="14 15">GT1R17</strain>
    </source>
</reference>
<evidence type="ECO:0000256" key="8">
    <source>
        <dbReference type="ARBA" id="ARBA00022679"/>
    </source>
</evidence>
<comment type="subcellular location">
    <subcellularLocation>
        <location evidence="1">Cell inner membrane</location>
        <topology evidence="1">Multi-pass membrane protein</topology>
    </subcellularLocation>
    <subcellularLocation>
        <location evidence="12">Cell membrane</location>
        <topology evidence="12">Multi-pass membrane protein</topology>
    </subcellularLocation>
</comment>
<evidence type="ECO:0000256" key="10">
    <source>
        <dbReference type="ARBA" id="ARBA00022989"/>
    </source>
</evidence>
<keyword evidence="10 12" id="KW-1133">Transmembrane helix</keyword>
<dbReference type="NCBIfam" id="NF003955">
    <property type="entry name" value="PRK05454.1-1"/>
    <property type="match status" value="1"/>
</dbReference>
<feature type="transmembrane region" description="Helical" evidence="12">
    <location>
        <begin position="513"/>
        <end position="538"/>
    </location>
</feature>
<dbReference type="CDD" id="cd04191">
    <property type="entry name" value="Glucan_BSP_MdoH"/>
    <property type="match status" value="1"/>
</dbReference>
<feature type="domain" description="Glycosyltransferase 2-like" evidence="13">
    <location>
        <begin position="193"/>
        <end position="374"/>
    </location>
</feature>
<evidence type="ECO:0000259" key="13">
    <source>
        <dbReference type="Pfam" id="PF00535"/>
    </source>
</evidence>
<dbReference type="PANTHER" id="PTHR43867:SF5">
    <property type="entry name" value="GLUCANS BIOSYNTHESIS GLUCOSYLTRANSFERASE H"/>
    <property type="match status" value="1"/>
</dbReference>
<dbReference type="Pfam" id="PF00535">
    <property type="entry name" value="Glycos_transf_2"/>
    <property type="match status" value="1"/>
</dbReference>
<evidence type="ECO:0000256" key="12">
    <source>
        <dbReference type="HAMAP-Rule" id="MF_01072"/>
    </source>
</evidence>
<dbReference type="PANTHER" id="PTHR43867">
    <property type="entry name" value="CELLULOSE SYNTHASE CATALYTIC SUBUNIT A [UDP-FORMING]"/>
    <property type="match status" value="1"/>
</dbReference>
<dbReference type="HAMAP" id="MF_01072">
    <property type="entry name" value="MdoH_OpgH"/>
    <property type="match status" value="1"/>
</dbReference>
<feature type="transmembrane region" description="Helical" evidence="12">
    <location>
        <begin position="627"/>
        <end position="648"/>
    </location>
</feature>
<accession>A0A2T5MJI7</accession>
<evidence type="ECO:0000313" key="15">
    <source>
        <dbReference type="Proteomes" id="UP000244248"/>
    </source>
</evidence>
<dbReference type="OrthoDB" id="9775281at2"/>
<dbReference type="NCBIfam" id="NF003958">
    <property type="entry name" value="PRK05454.2-1"/>
    <property type="match status" value="1"/>
</dbReference>
<dbReference type="AlphaFoldDB" id="A0A2T5MJI7"/>
<dbReference type="InterPro" id="IPR050321">
    <property type="entry name" value="Glycosyltr_2/OpgH_subfam"/>
</dbReference>
<proteinExistence type="inferred from homology"/>
<dbReference type="GO" id="GO:0016758">
    <property type="term" value="F:hexosyltransferase activity"/>
    <property type="evidence" value="ECO:0007669"/>
    <property type="project" value="UniProtKB-UniRule"/>
</dbReference>
<keyword evidence="6" id="KW-0997">Cell inner membrane</keyword>
<dbReference type="EC" id="2.4.1.-" evidence="12"/>
<dbReference type="Proteomes" id="UP000244248">
    <property type="component" value="Unassembled WGS sequence"/>
</dbReference>
<dbReference type="NCBIfam" id="NF003962">
    <property type="entry name" value="PRK05454.2-5"/>
    <property type="match status" value="1"/>
</dbReference>
<keyword evidence="15" id="KW-1185">Reference proteome</keyword>
<sequence length="778" mass="87972">MTTAGDSNIEREALLARLQAQGRKRGDAHISNVLPTDVNGHLRLVTMPPLHRASMTPNEWQNNPFKRFASWLRLRYGKQTVRAPEVIAAEAPHSGNVPWRVSGRNRRFLLLGLVIAQTWVATFFMSAVLPYHGTKPLELVVLAIYAILFAWVGSGFWTALMGFWVLLRGKDKYSINGNTPADQPIADDSRTAIIIPICNEDVARVFAGLRASYDSVMRAGALKHFDFFIISDSSEADTRVAELEAWMNLCREVDGFSHIHYRLRRHRIKRKSGNVADWCRRWGSDYKYMVVFDADSVMSGSCLKRLVQLMEANPGAGIIQTAPRASGRETLYARIQQFATRAYGPLFTAGLHYWQLGESHYWGHNAILRVAPFMQHCSLGRLSGSGALSGEILSHDFVEAALMRRAGWSVWIAYDLEGSYEEMPPTLLDELKRDRRWCQGNLQNFRLFFSQGLHPAHRAVFMTGVMAYLSAPMWFIFLVLSTVLLAVQTLTPPEYFTQPYQLFPTWPEWHPEWAMRLFGATATLLFLPKLLSLILLLAKGSRFFGGPFKLIGTTIMEVLFSALLAPVRMLFHTQFVTTALIGWSIKWKSPPRGDNETPWSEALLRHGTGTLLGIVWAGIVYWLNPGFLWWLLPIVGSLIIAVPLSVWSSRVSLGRWSREHRFFLIPEESNPPRELRWTKAAVRRAPDYSGGFERAAAHPLTFSMVRAAVTPRDKRPPHIVEARAQLALHAFKNGPNALNETQRNTLLADPDALSRLHHMLQSDPVARHSDWPLEPAPK</sequence>
<feature type="transmembrane region" description="Helical" evidence="12">
    <location>
        <begin position="143"/>
        <end position="167"/>
    </location>
</feature>
<comment type="function">
    <text evidence="12">Involved in the biosynthesis of osmoregulated periplasmic glucans (OPGs).</text>
</comment>
<dbReference type="InterPro" id="IPR029044">
    <property type="entry name" value="Nucleotide-diphossugar_trans"/>
</dbReference>
<dbReference type="UniPathway" id="UPA00637"/>
<evidence type="ECO:0000256" key="3">
    <source>
        <dbReference type="ARBA" id="ARBA00009337"/>
    </source>
</evidence>
<keyword evidence="5 12" id="KW-1003">Cell membrane</keyword>
<evidence type="ECO:0000256" key="6">
    <source>
        <dbReference type="ARBA" id="ARBA00022519"/>
    </source>
</evidence>
<keyword evidence="8 12" id="KW-0808">Transferase</keyword>
<keyword evidence="9 12" id="KW-0812">Transmembrane</keyword>
<dbReference type="SUPFAM" id="SSF53448">
    <property type="entry name" value="Nucleotide-diphospho-sugar transferases"/>
    <property type="match status" value="1"/>
</dbReference>
<dbReference type="InterPro" id="IPR001173">
    <property type="entry name" value="Glyco_trans_2-like"/>
</dbReference>
<comment type="pathway">
    <text evidence="2 12">Glycan metabolism; osmoregulated periplasmic glucan (OPG) biosynthesis.</text>
</comment>
<organism evidence="14 15">
    <name type="scientific">Stenotrophobium rhamnosiphilum</name>
    <dbReference type="NCBI Taxonomy" id="2029166"/>
    <lineage>
        <taxon>Bacteria</taxon>
        <taxon>Pseudomonadati</taxon>
        <taxon>Pseudomonadota</taxon>
        <taxon>Gammaproteobacteria</taxon>
        <taxon>Nevskiales</taxon>
        <taxon>Nevskiaceae</taxon>
        <taxon>Stenotrophobium</taxon>
    </lineage>
</organism>
<evidence type="ECO:0000256" key="2">
    <source>
        <dbReference type="ARBA" id="ARBA00005001"/>
    </source>
</evidence>
<feature type="transmembrane region" description="Helical" evidence="12">
    <location>
        <begin position="108"/>
        <end position="131"/>
    </location>
</feature>
<dbReference type="GO" id="GO:0009250">
    <property type="term" value="P:glucan biosynthetic process"/>
    <property type="evidence" value="ECO:0007669"/>
    <property type="project" value="UniProtKB-UniRule"/>
</dbReference>
<evidence type="ECO:0000313" key="14">
    <source>
        <dbReference type="EMBL" id="PTU32743.1"/>
    </source>
</evidence>